<reference evidence="10" key="1">
    <citation type="submission" date="2022-01" db="EMBL/GenBank/DDBJ databases">
        <authorList>
            <person name="King R."/>
        </authorList>
    </citation>
    <scope>NUCLEOTIDE SEQUENCE</scope>
</reference>
<evidence type="ECO:0000256" key="5">
    <source>
        <dbReference type="ARBA" id="ARBA00022824"/>
    </source>
</evidence>
<keyword evidence="3" id="KW-0677">Repeat</keyword>
<evidence type="ECO:0000256" key="4">
    <source>
        <dbReference type="ARBA" id="ARBA00022803"/>
    </source>
</evidence>
<dbReference type="PRINTS" id="PR00625">
    <property type="entry name" value="JDOMAIN"/>
</dbReference>
<evidence type="ECO:0000256" key="3">
    <source>
        <dbReference type="ARBA" id="ARBA00022737"/>
    </source>
</evidence>
<feature type="repeat" description="TPR" evidence="6">
    <location>
        <begin position="334"/>
        <end position="367"/>
    </location>
</feature>
<evidence type="ECO:0000256" key="6">
    <source>
        <dbReference type="PROSITE-ProRule" id="PRU00339"/>
    </source>
</evidence>
<comment type="subcellular location">
    <subcellularLocation>
        <location evidence="1">Endoplasmic reticulum lumen</location>
    </subcellularLocation>
</comment>
<dbReference type="EMBL" id="OV725081">
    <property type="protein sequence ID" value="CAH1403393.1"/>
    <property type="molecule type" value="Genomic_DNA"/>
</dbReference>
<dbReference type="FunFam" id="1.10.287.110:FF:000015">
    <property type="entry name" value="dnaJ homolog subfamily C member 3"/>
    <property type="match status" value="1"/>
</dbReference>
<keyword evidence="4 6" id="KW-0802">TPR repeat</keyword>
<dbReference type="InterPro" id="IPR051727">
    <property type="entry name" value="DnaJ_C3_Co-chaperones"/>
</dbReference>
<dbReference type="InterPro" id="IPR036869">
    <property type="entry name" value="J_dom_sf"/>
</dbReference>
<feature type="region of interest" description="Disordered" evidence="7">
    <location>
        <begin position="447"/>
        <end position="475"/>
    </location>
</feature>
<dbReference type="PROSITE" id="PS50005">
    <property type="entry name" value="TPR"/>
    <property type="match status" value="3"/>
</dbReference>
<evidence type="ECO:0000256" key="7">
    <source>
        <dbReference type="SAM" id="MobiDB-lite"/>
    </source>
</evidence>
<dbReference type="GO" id="GO:0005788">
    <property type="term" value="C:endoplasmic reticulum lumen"/>
    <property type="evidence" value="ECO:0007669"/>
    <property type="project" value="UniProtKB-SubCell"/>
</dbReference>
<dbReference type="InterPro" id="IPR019734">
    <property type="entry name" value="TPR_rpt"/>
</dbReference>
<feature type="chain" id="PRO_5040497275" description="J domain-containing protein" evidence="8">
    <location>
        <begin position="27"/>
        <end position="492"/>
    </location>
</feature>
<dbReference type="SMART" id="SM00028">
    <property type="entry name" value="TPR"/>
    <property type="match status" value="7"/>
</dbReference>
<proteinExistence type="predicted"/>
<dbReference type="PANTHER" id="PTHR44140:SF2">
    <property type="entry name" value="LD25575P"/>
    <property type="match status" value="1"/>
</dbReference>
<keyword evidence="11" id="KW-1185">Reference proteome</keyword>
<feature type="domain" description="J" evidence="9">
    <location>
        <begin position="388"/>
        <end position="456"/>
    </location>
</feature>
<evidence type="ECO:0000313" key="11">
    <source>
        <dbReference type="Proteomes" id="UP001152798"/>
    </source>
</evidence>
<gene>
    <name evidence="10" type="ORF">NEZAVI_LOCUS12005</name>
</gene>
<organism evidence="10 11">
    <name type="scientific">Nezara viridula</name>
    <name type="common">Southern green stink bug</name>
    <name type="synonym">Cimex viridulus</name>
    <dbReference type="NCBI Taxonomy" id="85310"/>
    <lineage>
        <taxon>Eukaryota</taxon>
        <taxon>Metazoa</taxon>
        <taxon>Ecdysozoa</taxon>
        <taxon>Arthropoda</taxon>
        <taxon>Hexapoda</taxon>
        <taxon>Insecta</taxon>
        <taxon>Pterygota</taxon>
        <taxon>Neoptera</taxon>
        <taxon>Paraneoptera</taxon>
        <taxon>Hemiptera</taxon>
        <taxon>Heteroptera</taxon>
        <taxon>Panheteroptera</taxon>
        <taxon>Pentatomomorpha</taxon>
        <taxon>Pentatomoidea</taxon>
        <taxon>Pentatomidae</taxon>
        <taxon>Pentatominae</taxon>
        <taxon>Nezara</taxon>
    </lineage>
</organism>
<dbReference type="GO" id="GO:0034975">
    <property type="term" value="P:protein folding in endoplasmic reticulum"/>
    <property type="evidence" value="ECO:0007669"/>
    <property type="project" value="TreeGrafter"/>
</dbReference>
<evidence type="ECO:0000256" key="1">
    <source>
        <dbReference type="ARBA" id="ARBA00004319"/>
    </source>
</evidence>
<dbReference type="InterPro" id="IPR011990">
    <property type="entry name" value="TPR-like_helical_dom_sf"/>
</dbReference>
<dbReference type="Gene3D" id="1.25.40.10">
    <property type="entry name" value="Tetratricopeptide repeat domain"/>
    <property type="match status" value="1"/>
</dbReference>
<dbReference type="Pfam" id="PF13181">
    <property type="entry name" value="TPR_8"/>
    <property type="match status" value="2"/>
</dbReference>
<dbReference type="PROSITE" id="PS50076">
    <property type="entry name" value="DNAJ_2"/>
    <property type="match status" value="1"/>
</dbReference>
<dbReference type="FunFam" id="1.25.40.10:FF:000224">
    <property type="entry name" value="DnaJ and TPR domain protein"/>
    <property type="match status" value="1"/>
</dbReference>
<evidence type="ECO:0000256" key="2">
    <source>
        <dbReference type="ARBA" id="ARBA00022729"/>
    </source>
</evidence>
<dbReference type="SUPFAM" id="SSF48452">
    <property type="entry name" value="TPR-like"/>
    <property type="match status" value="1"/>
</dbReference>
<name>A0A9P0HIW6_NEZVI</name>
<dbReference type="InterPro" id="IPR001623">
    <property type="entry name" value="DnaJ_domain"/>
</dbReference>
<feature type="signal peptide" evidence="8">
    <location>
        <begin position="1"/>
        <end position="26"/>
    </location>
</feature>
<dbReference type="PANTHER" id="PTHR44140">
    <property type="entry name" value="LD25575P"/>
    <property type="match status" value="1"/>
</dbReference>
<keyword evidence="5" id="KW-0256">Endoplasmic reticulum</keyword>
<dbReference type="GO" id="GO:0051087">
    <property type="term" value="F:protein-folding chaperone binding"/>
    <property type="evidence" value="ECO:0007669"/>
    <property type="project" value="TreeGrafter"/>
</dbReference>
<dbReference type="Proteomes" id="UP001152798">
    <property type="component" value="Chromosome 5"/>
</dbReference>
<evidence type="ECO:0000259" key="9">
    <source>
        <dbReference type="PROSITE" id="PS50076"/>
    </source>
</evidence>
<keyword evidence="2 8" id="KW-0732">Signal</keyword>
<sequence length="492" mass="56666">MEYWLSSPYKICSTWFLFITIDVVHGVNRGTNQNEVDKHLAMGGDFLARGQLQDALYHYNAAVEGDKNNYLTYFKRGTVYLALGKAKFAILDLNKVLELKPDFSGARNQRAHVLMKQGNLAEAIKDFTYLHQIEHNGDAYHNLIRAETLMSDIHLAESLVKENQYSTAVDLLSSIIEACPWSSYLRELRSNCYVALNDPMSAILDLRSTTKLQSDNTDGYFKLSMLHYQLGQPYESLREVRDCLKLDPEHKDCFPHYKKVKKIDKFWNDIQDAINSQDYDTCVDSAQKILKTETKVPMIQWLGHAKLCKCYMEQGKTAESISSCNSALEINKDADVLCDRAEAHINFDMFDDAIRDYSEALEIHEDFQRAKEGIQKAQNLQKQSEKRDYYKILGVGRKATKKEIVKAYRKAAQQWHPDNFPEGPEKKKAEKKFIDIAAAKEVLTDPDKRKKFDLGEDPLDPESGNHHGPFNPFQQFHHFSSETPFTFKFHFN</sequence>
<dbReference type="CDD" id="cd06257">
    <property type="entry name" value="DnaJ"/>
    <property type="match status" value="1"/>
</dbReference>
<dbReference type="Gene3D" id="1.10.287.110">
    <property type="entry name" value="DnaJ domain"/>
    <property type="match status" value="1"/>
</dbReference>
<feature type="repeat" description="TPR" evidence="6">
    <location>
        <begin position="70"/>
        <end position="103"/>
    </location>
</feature>
<evidence type="ECO:0000313" key="10">
    <source>
        <dbReference type="EMBL" id="CAH1403393.1"/>
    </source>
</evidence>
<dbReference type="GO" id="GO:0051787">
    <property type="term" value="F:misfolded protein binding"/>
    <property type="evidence" value="ECO:0007669"/>
    <property type="project" value="TreeGrafter"/>
</dbReference>
<dbReference type="OrthoDB" id="1726119at2759"/>
<dbReference type="SUPFAM" id="SSF46565">
    <property type="entry name" value="Chaperone J-domain"/>
    <property type="match status" value="1"/>
</dbReference>
<dbReference type="Pfam" id="PF00226">
    <property type="entry name" value="DnaJ"/>
    <property type="match status" value="1"/>
</dbReference>
<dbReference type="SMART" id="SM00271">
    <property type="entry name" value="DnaJ"/>
    <property type="match status" value="1"/>
</dbReference>
<protein>
    <recommendedName>
        <fullName evidence="9">J domain-containing protein</fullName>
    </recommendedName>
</protein>
<accession>A0A9P0HIW6</accession>
<feature type="repeat" description="TPR" evidence="6">
    <location>
        <begin position="217"/>
        <end position="250"/>
    </location>
</feature>
<evidence type="ECO:0000256" key="8">
    <source>
        <dbReference type="SAM" id="SignalP"/>
    </source>
</evidence>
<dbReference type="AlphaFoldDB" id="A0A9P0HIW6"/>